<evidence type="ECO:0000313" key="2">
    <source>
        <dbReference type="EMBL" id="GAH12089.1"/>
    </source>
</evidence>
<evidence type="ECO:0000256" key="1">
    <source>
        <dbReference type="SAM" id="Phobius"/>
    </source>
</evidence>
<feature type="non-terminal residue" evidence="2">
    <location>
        <position position="53"/>
    </location>
</feature>
<organism evidence="2">
    <name type="scientific">marine sediment metagenome</name>
    <dbReference type="NCBI Taxonomy" id="412755"/>
    <lineage>
        <taxon>unclassified sequences</taxon>
        <taxon>metagenomes</taxon>
        <taxon>ecological metagenomes</taxon>
    </lineage>
</organism>
<keyword evidence="1" id="KW-0472">Membrane</keyword>
<gene>
    <name evidence="2" type="ORF">S01H4_59896</name>
</gene>
<dbReference type="AlphaFoldDB" id="X1E4H9"/>
<protein>
    <recommendedName>
        <fullName evidence="3">Cell division protein FtsW</fullName>
    </recommendedName>
</protein>
<feature type="transmembrane region" description="Helical" evidence="1">
    <location>
        <begin position="12"/>
        <end position="35"/>
    </location>
</feature>
<reference evidence="2" key="1">
    <citation type="journal article" date="2014" name="Front. Microbiol.">
        <title>High frequency of phylogenetically diverse reductive dehalogenase-homologous genes in deep subseafloor sedimentary metagenomes.</title>
        <authorList>
            <person name="Kawai M."/>
            <person name="Futagami T."/>
            <person name="Toyoda A."/>
            <person name="Takaki Y."/>
            <person name="Nishi S."/>
            <person name="Hori S."/>
            <person name="Arai W."/>
            <person name="Tsubouchi T."/>
            <person name="Morono Y."/>
            <person name="Uchiyama I."/>
            <person name="Ito T."/>
            <person name="Fujiyama A."/>
            <person name="Inagaki F."/>
            <person name="Takami H."/>
        </authorList>
    </citation>
    <scope>NUCLEOTIDE SEQUENCE</scope>
    <source>
        <strain evidence="2">Expedition CK06-06</strain>
    </source>
</reference>
<keyword evidence="1" id="KW-1133">Transmembrane helix</keyword>
<sequence>MLTEKKSPDLWLFITVIILMAIGICMVFSSSYIMAYKWYGDSYYFLKRQLIYA</sequence>
<evidence type="ECO:0008006" key="3">
    <source>
        <dbReference type="Google" id="ProtNLM"/>
    </source>
</evidence>
<accession>X1E4H9</accession>
<proteinExistence type="predicted"/>
<name>X1E4H9_9ZZZZ</name>
<keyword evidence="1" id="KW-0812">Transmembrane</keyword>
<dbReference type="EMBL" id="BART01035206">
    <property type="protein sequence ID" value="GAH12089.1"/>
    <property type="molecule type" value="Genomic_DNA"/>
</dbReference>
<comment type="caution">
    <text evidence="2">The sequence shown here is derived from an EMBL/GenBank/DDBJ whole genome shotgun (WGS) entry which is preliminary data.</text>
</comment>